<accession>A0A9I9EDS4</accession>
<dbReference type="Gramene" id="MELO3C032390.2.1">
    <property type="protein sequence ID" value="MELO3C032390.2.1"/>
    <property type="gene ID" value="MELO3C032390.2"/>
</dbReference>
<evidence type="ECO:0000313" key="1">
    <source>
        <dbReference type="EnsemblPlants" id="MELO3C032390.2.1"/>
    </source>
</evidence>
<proteinExistence type="predicted"/>
<dbReference type="EnsemblPlants" id="MELO3C032390.2.1">
    <property type="protein sequence ID" value="MELO3C032390.2.1"/>
    <property type="gene ID" value="MELO3C032390.2"/>
</dbReference>
<sequence>GRRSGCENGRDFEIRIDRRVAATGEYEFVVELINRRRREPENPASDGDATPFSCLDTLFDFKIDGRGDRGNSIDDG</sequence>
<name>A0A9I9EDS4_CUCME</name>
<dbReference type="AlphaFoldDB" id="A0A9I9EDS4"/>
<protein>
    <submittedName>
        <fullName evidence="1">Uncharacterized protein</fullName>
    </submittedName>
</protein>
<organism evidence="1">
    <name type="scientific">Cucumis melo</name>
    <name type="common">Muskmelon</name>
    <dbReference type="NCBI Taxonomy" id="3656"/>
    <lineage>
        <taxon>Eukaryota</taxon>
        <taxon>Viridiplantae</taxon>
        <taxon>Streptophyta</taxon>
        <taxon>Embryophyta</taxon>
        <taxon>Tracheophyta</taxon>
        <taxon>Spermatophyta</taxon>
        <taxon>Magnoliopsida</taxon>
        <taxon>eudicotyledons</taxon>
        <taxon>Gunneridae</taxon>
        <taxon>Pentapetalae</taxon>
        <taxon>rosids</taxon>
        <taxon>fabids</taxon>
        <taxon>Cucurbitales</taxon>
        <taxon>Cucurbitaceae</taxon>
        <taxon>Benincaseae</taxon>
        <taxon>Cucumis</taxon>
    </lineage>
</organism>
<reference evidence="1" key="1">
    <citation type="submission" date="2023-03" db="UniProtKB">
        <authorList>
            <consortium name="EnsemblPlants"/>
        </authorList>
    </citation>
    <scope>IDENTIFICATION</scope>
</reference>